<evidence type="ECO:0000313" key="5">
    <source>
        <dbReference type="EMBL" id="ADH90918.1"/>
    </source>
</evidence>
<dbReference type="InterPro" id="IPR036388">
    <property type="entry name" value="WH-like_DNA-bd_sf"/>
</dbReference>
<dbReference type="Proteomes" id="UP000006633">
    <property type="component" value="Chromosome"/>
</dbReference>
<dbReference type="InterPro" id="IPR011711">
    <property type="entry name" value="GntR_C"/>
</dbReference>
<dbReference type="Gene3D" id="1.10.10.10">
    <property type="entry name" value="Winged helix-like DNA-binding domain superfamily/Winged helix DNA-binding domain"/>
    <property type="match status" value="1"/>
</dbReference>
<accession>D7AAQ1</accession>
<keyword evidence="1" id="KW-0805">Transcription regulation</keyword>
<evidence type="ECO:0000313" key="6">
    <source>
        <dbReference type="Proteomes" id="UP000006633"/>
    </source>
</evidence>
<dbReference type="PANTHER" id="PTHR43537">
    <property type="entry name" value="TRANSCRIPTIONAL REGULATOR, GNTR FAMILY"/>
    <property type="match status" value="1"/>
</dbReference>
<dbReference type="HOGENOM" id="CLU_017584_5_1_5"/>
<dbReference type="SMART" id="SM00895">
    <property type="entry name" value="FCD"/>
    <property type="match status" value="1"/>
</dbReference>
<evidence type="ECO:0000256" key="1">
    <source>
        <dbReference type="ARBA" id="ARBA00023015"/>
    </source>
</evidence>
<dbReference type="PRINTS" id="PR00035">
    <property type="entry name" value="HTHGNTR"/>
</dbReference>
<evidence type="ECO:0000259" key="4">
    <source>
        <dbReference type="PROSITE" id="PS50949"/>
    </source>
</evidence>
<dbReference type="STRING" id="639283.Snov_3647"/>
<evidence type="ECO:0000256" key="3">
    <source>
        <dbReference type="ARBA" id="ARBA00023163"/>
    </source>
</evidence>
<reference evidence="5 6" key="1">
    <citation type="journal article" date="2012" name="Stand. Genomic Sci.">
        <title>Complete genome sequence of the facultatively chemolithoautotrophic and methylotrophic alpha Proteobacterium Starkeya novella type strain (ATCC 8093(T)).</title>
        <authorList>
            <person name="Kappler U."/>
            <person name="Davenport K."/>
            <person name="Beatson S."/>
            <person name="Lucas S."/>
            <person name="Lapidus A."/>
            <person name="Copeland A."/>
            <person name="Berry K.W."/>
            <person name="Glavina Del Rio T."/>
            <person name="Hammon N."/>
            <person name="Dalin E."/>
            <person name="Tice H."/>
            <person name="Pitluck S."/>
            <person name="Richardson P."/>
            <person name="Bruce D."/>
            <person name="Goodwin L.A."/>
            <person name="Han C."/>
            <person name="Tapia R."/>
            <person name="Detter J.C."/>
            <person name="Chang Y.J."/>
            <person name="Jeffries C.D."/>
            <person name="Land M."/>
            <person name="Hauser L."/>
            <person name="Kyrpides N.C."/>
            <person name="Goker M."/>
            <person name="Ivanova N."/>
            <person name="Klenk H.P."/>
            <person name="Woyke T."/>
        </authorList>
    </citation>
    <scope>NUCLEOTIDE SEQUENCE [LARGE SCALE GENOMIC DNA]</scope>
    <source>
        <strain evidence="6">ATCC 8093 / DSM 506 / JCM 20403 / CCM 1077 / IAM 12100 / NBRC 12443 / NCIMB 10456</strain>
    </source>
</reference>
<dbReference type="KEGG" id="sno:Snov_3647"/>
<dbReference type="CDD" id="cd07377">
    <property type="entry name" value="WHTH_GntR"/>
    <property type="match status" value="1"/>
</dbReference>
<dbReference type="PANTHER" id="PTHR43537:SF50">
    <property type="entry name" value="TRANSCRIPTIONAL REGULATORY PROTEIN"/>
    <property type="match status" value="1"/>
</dbReference>
<keyword evidence="2" id="KW-0238">DNA-binding</keyword>
<dbReference type="SUPFAM" id="SSF46785">
    <property type="entry name" value="Winged helix' DNA-binding domain"/>
    <property type="match status" value="1"/>
</dbReference>
<keyword evidence="6" id="KW-1185">Reference proteome</keyword>
<organism evidence="5 6">
    <name type="scientific">Ancylobacter novellus (strain ATCC 8093 / DSM 506 / JCM 20403 / CCM 1077 / IAM 12100 / NBRC 12443 / NCIMB 10456)</name>
    <name type="common">Starkeya novella</name>
    <dbReference type="NCBI Taxonomy" id="639283"/>
    <lineage>
        <taxon>Bacteria</taxon>
        <taxon>Pseudomonadati</taxon>
        <taxon>Pseudomonadota</taxon>
        <taxon>Alphaproteobacteria</taxon>
        <taxon>Hyphomicrobiales</taxon>
        <taxon>Xanthobacteraceae</taxon>
        <taxon>Ancylobacter</taxon>
    </lineage>
</organism>
<dbReference type="InterPro" id="IPR036390">
    <property type="entry name" value="WH_DNA-bd_sf"/>
</dbReference>
<proteinExistence type="predicted"/>
<dbReference type="AlphaFoldDB" id="D7AAQ1"/>
<sequence>MDGEIEVWEGSCMQSLDDLPAPSGTHPDLEPPAEPVRALRGRRTLHVVERIRDMIVSGELPAGGRISERMITEGLGVTRTPLREAFKILEAEGLVRIVPNRGAEVIHLSPADIEAAFEVLTGLESVAAELACTRGTAAEFAAIEARHDRMVACQRAGDLMGYFHLNQEIHQLIVDCAHNPALSRVYRTESARIRRYRYAGNRVGERWARAVMEHEQILDALKQRQGALLRELLRTHHINGWRVTRRVLEGELSPG</sequence>
<evidence type="ECO:0000256" key="2">
    <source>
        <dbReference type="ARBA" id="ARBA00023125"/>
    </source>
</evidence>
<protein>
    <submittedName>
        <fullName evidence="5">Transcriptional regulator, GntR family</fullName>
    </submittedName>
</protein>
<dbReference type="PROSITE" id="PS50949">
    <property type="entry name" value="HTH_GNTR"/>
    <property type="match status" value="1"/>
</dbReference>
<dbReference type="EMBL" id="CP002026">
    <property type="protein sequence ID" value="ADH90918.1"/>
    <property type="molecule type" value="Genomic_DNA"/>
</dbReference>
<gene>
    <name evidence="5" type="ordered locus">Snov_3647</name>
</gene>
<dbReference type="SUPFAM" id="SSF48008">
    <property type="entry name" value="GntR ligand-binding domain-like"/>
    <property type="match status" value="1"/>
</dbReference>
<dbReference type="SMART" id="SM00345">
    <property type="entry name" value="HTH_GNTR"/>
    <property type="match status" value="1"/>
</dbReference>
<dbReference type="GO" id="GO:0003700">
    <property type="term" value="F:DNA-binding transcription factor activity"/>
    <property type="evidence" value="ECO:0007669"/>
    <property type="project" value="InterPro"/>
</dbReference>
<keyword evidence="3" id="KW-0804">Transcription</keyword>
<feature type="domain" description="HTH gntR-type" evidence="4">
    <location>
        <begin position="41"/>
        <end position="108"/>
    </location>
</feature>
<dbReference type="Pfam" id="PF00392">
    <property type="entry name" value="GntR"/>
    <property type="match status" value="1"/>
</dbReference>
<dbReference type="GO" id="GO:0003677">
    <property type="term" value="F:DNA binding"/>
    <property type="evidence" value="ECO:0007669"/>
    <property type="project" value="UniProtKB-KW"/>
</dbReference>
<dbReference type="Pfam" id="PF07729">
    <property type="entry name" value="FCD"/>
    <property type="match status" value="1"/>
</dbReference>
<name>D7AAQ1_ANCN5</name>
<dbReference type="eggNOG" id="COG1802">
    <property type="taxonomic scope" value="Bacteria"/>
</dbReference>
<dbReference type="Gene3D" id="1.20.120.530">
    <property type="entry name" value="GntR ligand-binding domain-like"/>
    <property type="match status" value="1"/>
</dbReference>
<dbReference type="InterPro" id="IPR008920">
    <property type="entry name" value="TF_FadR/GntR_C"/>
</dbReference>
<dbReference type="InterPro" id="IPR000524">
    <property type="entry name" value="Tscrpt_reg_HTH_GntR"/>
</dbReference>